<gene>
    <name evidence="1" type="ORF">VAE063_980045</name>
</gene>
<name>A0ABM9FU45_9VIBR</name>
<evidence type="ECO:0000313" key="1">
    <source>
        <dbReference type="EMBL" id="CAH8241526.1"/>
    </source>
</evidence>
<accession>A0ABM9FU45</accession>
<organism evidence="1 2">
    <name type="scientific">Vibrio aestuarianus</name>
    <dbReference type="NCBI Taxonomy" id="28171"/>
    <lineage>
        <taxon>Bacteria</taxon>
        <taxon>Pseudomonadati</taxon>
        <taxon>Pseudomonadota</taxon>
        <taxon>Gammaproteobacteria</taxon>
        <taxon>Vibrionales</taxon>
        <taxon>Vibrionaceae</taxon>
        <taxon>Vibrio</taxon>
    </lineage>
</organism>
<dbReference type="Proteomes" id="UP001152658">
    <property type="component" value="Unassembled WGS sequence"/>
</dbReference>
<dbReference type="EMBL" id="CALYLK010000139">
    <property type="protein sequence ID" value="CAH8241526.1"/>
    <property type="molecule type" value="Genomic_DNA"/>
</dbReference>
<protein>
    <submittedName>
        <fullName evidence="1">Uncharacterized protein</fullName>
    </submittedName>
</protein>
<sequence>MGTAFFVFSKREIILCIRFHGAQTAAYLSASAWPVIPRALALDEQLGSMTQPLSQLK</sequence>
<keyword evidence="2" id="KW-1185">Reference proteome</keyword>
<comment type="caution">
    <text evidence="1">The sequence shown here is derived from an EMBL/GenBank/DDBJ whole genome shotgun (WGS) entry which is preliminary data.</text>
</comment>
<proteinExistence type="predicted"/>
<reference evidence="1" key="1">
    <citation type="submission" date="2022-06" db="EMBL/GenBank/DDBJ databases">
        <authorList>
            <person name="Goudenege D."/>
            <person name="Le Roux F."/>
        </authorList>
    </citation>
    <scope>NUCLEOTIDE SEQUENCE</scope>
    <source>
        <strain evidence="1">12-063</strain>
    </source>
</reference>
<evidence type="ECO:0000313" key="2">
    <source>
        <dbReference type="Proteomes" id="UP001152658"/>
    </source>
</evidence>